<keyword evidence="2" id="KW-1185">Reference proteome</keyword>
<evidence type="ECO:0000313" key="1">
    <source>
        <dbReference type="EMBL" id="KAJ2801536.1"/>
    </source>
</evidence>
<protein>
    <submittedName>
        <fullName evidence="1">Phosphatidylinositol (PI) 3-kinase</fullName>
        <ecNumber evidence="1">2.7.1.137</ecNumber>
    </submittedName>
</protein>
<name>A0ACC1L4W7_9FUNG</name>
<organism evidence="1 2">
    <name type="scientific">Coemansia helicoidea</name>
    <dbReference type="NCBI Taxonomy" id="1286919"/>
    <lineage>
        <taxon>Eukaryota</taxon>
        <taxon>Fungi</taxon>
        <taxon>Fungi incertae sedis</taxon>
        <taxon>Zoopagomycota</taxon>
        <taxon>Kickxellomycotina</taxon>
        <taxon>Kickxellomycetes</taxon>
        <taxon>Kickxellales</taxon>
        <taxon>Kickxellaceae</taxon>
        <taxon>Coemansia</taxon>
    </lineage>
</organism>
<accession>A0ACC1L4W7</accession>
<comment type="caution">
    <text evidence="1">The sequence shown here is derived from an EMBL/GenBank/DDBJ whole genome shotgun (WGS) entry which is preliminary data.</text>
</comment>
<gene>
    <name evidence="1" type="primary">VPS34_1</name>
    <name evidence="1" type="ORF">H4R21_002761</name>
</gene>
<proteinExistence type="predicted"/>
<dbReference type="EC" id="2.7.1.137" evidence="1"/>
<feature type="non-terminal residue" evidence="1">
    <location>
        <position position="247"/>
    </location>
</feature>
<keyword evidence="1" id="KW-0808">Transferase</keyword>
<dbReference type="EMBL" id="JANBUN010000755">
    <property type="protein sequence ID" value="KAJ2801536.1"/>
    <property type="molecule type" value="Genomic_DNA"/>
</dbReference>
<evidence type="ECO:0000313" key="2">
    <source>
        <dbReference type="Proteomes" id="UP001140087"/>
    </source>
</evidence>
<dbReference type="Proteomes" id="UP001140087">
    <property type="component" value="Unassembled WGS sequence"/>
</dbReference>
<reference evidence="1" key="1">
    <citation type="submission" date="2022-07" db="EMBL/GenBank/DDBJ databases">
        <title>Phylogenomic reconstructions and comparative analyses of Kickxellomycotina fungi.</title>
        <authorList>
            <person name="Reynolds N.K."/>
            <person name="Stajich J.E."/>
            <person name="Barry K."/>
            <person name="Grigoriev I.V."/>
            <person name="Crous P."/>
            <person name="Smith M.E."/>
        </authorList>
    </citation>
    <scope>NUCLEOTIDE SEQUENCE</scope>
    <source>
        <strain evidence="1">BCRC 34780</strain>
    </source>
</reference>
<sequence>MNLDQSVDFSFCESRDINEYVSVRIDRLWGRLGPPDERPGMRVLKEHLHRDGLGHIAPDAGGGEDPAPLLFVTAQLFSSEIPLSLPLQTKYRPMDSQKREWCEWIRFPAKYAELARGAYVEIALWDMHGLWDVAQLGVCRVELFEGGGELVQGRRRRRLVPRAAAAAATAAATAHEEPDTAPPKYDALYETLRRYDDGDVPHVDWLDALALERIGEIEAREQEQATSLYIHVEFPRFDFVVAFGEAP</sequence>